<evidence type="ECO:0000313" key="3">
    <source>
        <dbReference type="Proteomes" id="UP000177088"/>
    </source>
</evidence>
<name>A0A1F7U3E7_9BACT</name>
<sequence>MAGDAYIAAAVAKEKAEAQRRLEKYRPGRSELDLHDRTALIVDDGIATGLTVRAALQTVRRLGAAKVVIAVPVAAAGTAAELGEVADDLVALMTPDELMSIGAYYSEFSQVTDDQVTALLAGR</sequence>
<reference evidence="2 3" key="1">
    <citation type="journal article" date="2016" name="Nat. Commun.">
        <title>Thousands of microbial genomes shed light on interconnected biogeochemical processes in an aquifer system.</title>
        <authorList>
            <person name="Anantharaman K."/>
            <person name="Brown C.T."/>
            <person name="Hug L.A."/>
            <person name="Sharon I."/>
            <person name="Castelle C.J."/>
            <person name="Probst A.J."/>
            <person name="Thomas B.C."/>
            <person name="Singh A."/>
            <person name="Wilkins M.J."/>
            <person name="Karaoz U."/>
            <person name="Brodie E.L."/>
            <person name="Williams K.H."/>
            <person name="Hubbard S.S."/>
            <person name="Banfield J.F."/>
        </authorList>
    </citation>
    <scope>NUCLEOTIDE SEQUENCE [LARGE SCALE GENOMIC DNA]</scope>
</reference>
<dbReference type="AlphaFoldDB" id="A0A1F7U3E7"/>
<accession>A0A1F7U3E7</accession>
<evidence type="ECO:0000313" key="2">
    <source>
        <dbReference type="EMBL" id="OGL72785.1"/>
    </source>
</evidence>
<gene>
    <name evidence="2" type="ORF">A3C96_03390</name>
</gene>
<dbReference type="Gene3D" id="3.30.1310.20">
    <property type="entry name" value="PRTase-like"/>
    <property type="match status" value="1"/>
</dbReference>
<dbReference type="Proteomes" id="UP000177088">
    <property type="component" value="Unassembled WGS sequence"/>
</dbReference>
<proteinExistence type="predicted"/>
<dbReference type="CDD" id="cd06223">
    <property type="entry name" value="PRTases_typeI"/>
    <property type="match status" value="1"/>
</dbReference>
<dbReference type="SUPFAM" id="SSF53271">
    <property type="entry name" value="PRTase-like"/>
    <property type="match status" value="1"/>
</dbReference>
<feature type="domain" description="Phosphoribosyltransferase" evidence="1">
    <location>
        <begin position="24"/>
        <end position="78"/>
    </location>
</feature>
<dbReference type="Pfam" id="PF00156">
    <property type="entry name" value="Pribosyltran"/>
    <property type="match status" value="1"/>
</dbReference>
<dbReference type="EMBL" id="MGEA01000084">
    <property type="protein sequence ID" value="OGL72785.1"/>
    <property type="molecule type" value="Genomic_DNA"/>
</dbReference>
<evidence type="ECO:0000259" key="1">
    <source>
        <dbReference type="Pfam" id="PF00156"/>
    </source>
</evidence>
<dbReference type="InterPro" id="IPR029057">
    <property type="entry name" value="PRTase-like"/>
</dbReference>
<comment type="caution">
    <text evidence="2">The sequence shown here is derived from an EMBL/GenBank/DDBJ whole genome shotgun (WGS) entry which is preliminary data.</text>
</comment>
<dbReference type="Gene3D" id="3.40.50.2020">
    <property type="match status" value="1"/>
</dbReference>
<dbReference type="InterPro" id="IPR000836">
    <property type="entry name" value="PRTase_dom"/>
</dbReference>
<organism evidence="2 3">
    <name type="scientific">Candidatus Uhrbacteria bacterium RIFCSPHIGHO2_02_FULL_60_10</name>
    <dbReference type="NCBI Taxonomy" id="1802392"/>
    <lineage>
        <taxon>Bacteria</taxon>
        <taxon>Candidatus Uhriibacteriota</taxon>
    </lineage>
</organism>
<protein>
    <recommendedName>
        <fullName evidence="1">Phosphoribosyltransferase domain-containing protein</fullName>
    </recommendedName>
</protein>